<protein>
    <submittedName>
        <fullName evidence="2">Uncharacterized protein</fullName>
    </submittedName>
</protein>
<sequence>MSTVVARTEKVQDWLLSNKWGRLFLIILASFFLTPNKFKTMTESEKSIYARLQSVQVVFTVSSFVAYIVSCAISENFKSRFPNIDGLTGAEYSNFIGKISLYSFGDGFFWATLVIVLYSLCEVGCHRLYVWWAEGRGKSMDPVSIHYFILMNASGLLCFVLLGCFGAAVFLYPELVRLELLFELIEKHPFYTFIAGYGIVWVENRRTQVKKDKAFQLYPNRFFRIVAPLVVFSFFIICLWGIVVGITNLLLLLCGVQ</sequence>
<dbReference type="RefSeq" id="WP_371150301.1">
    <property type="nucleotide sequence ID" value="NZ_JBFSOO010000004.1"/>
</dbReference>
<proteinExistence type="predicted"/>
<dbReference type="EMBL" id="JBFSOO010000004">
    <property type="protein sequence ID" value="MEZ6853148.1"/>
    <property type="molecule type" value="Genomic_DNA"/>
</dbReference>
<feature type="transmembrane region" description="Helical" evidence="1">
    <location>
        <begin position="225"/>
        <end position="253"/>
    </location>
</feature>
<dbReference type="Proteomes" id="UP001568358">
    <property type="component" value="Unassembled WGS sequence"/>
</dbReference>
<keyword evidence="1" id="KW-0812">Transmembrane</keyword>
<feature type="transmembrane region" description="Helical" evidence="1">
    <location>
        <begin position="20"/>
        <end position="36"/>
    </location>
</feature>
<gene>
    <name evidence="2" type="ORF">AB2Z07_06375</name>
</gene>
<accession>A0ABV4JQW5</accession>
<name>A0ABV4JQW5_9BACT</name>
<feature type="transmembrane region" description="Helical" evidence="1">
    <location>
        <begin position="48"/>
        <end position="69"/>
    </location>
</feature>
<keyword evidence="1" id="KW-0472">Membrane</keyword>
<evidence type="ECO:0000313" key="2">
    <source>
        <dbReference type="EMBL" id="MEZ6853148.1"/>
    </source>
</evidence>
<comment type="caution">
    <text evidence="2">The sequence shown here is derived from an EMBL/GenBank/DDBJ whole genome shotgun (WGS) entry which is preliminary data.</text>
</comment>
<keyword evidence="1" id="KW-1133">Transmembrane helix</keyword>
<feature type="transmembrane region" description="Helical" evidence="1">
    <location>
        <begin position="188"/>
        <end position="204"/>
    </location>
</feature>
<feature type="transmembrane region" description="Helical" evidence="1">
    <location>
        <begin position="145"/>
        <end position="168"/>
    </location>
</feature>
<evidence type="ECO:0000256" key="1">
    <source>
        <dbReference type="SAM" id="Phobius"/>
    </source>
</evidence>
<organism evidence="2 3">
    <name type="scientific">Halodesulfovibrio aestuarii</name>
    <dbReference type="NCBI Taxonomy" id="126333"/>
    <lineage>
        <taxon>Bacteria</taxon>
        <taxon>Pseudomonadati</taxon>
        <taxon>Thermodesulfobacteriota</taxon>
        <taxon>Desulfovibrionia</taxon>
        <taxon>Desulfovibrionales</taxon>
        <taxon>Desulfovibrionaceae</taxon>
        <taxon>Halodesulfovibrio</taxon>
    </lineage>
</organism>
<reference evidence="2 3" key="1">
    <citation type="submission" date="2024-07" db="EMBL/GenBank/DDBJ databases">
        <title>Active virus-host system and metabolic interactions in a Lokiarchaeon culture.</title>
        <authorList>
            <person name="Ponce Toledo R.I."/>
            <person name="Rodrigues Oliveira T."/>
            <person name="Schleper C."/>
        </authorList>
    </citation>
    <scope>NUCLEOTIDE SEQUENCE [LARGE SCALE GENOMIC DNA]</scope>
    <source>
        <strain evidence="2 3">B35</strain>
    </source>
</reference>
<evidence type="ECO:0000313" key="3">
    <source>
        <dbReference type="Proteomes" id="UP001568358"/>
    </source>
</evidence>
<keyword evidence="3" id="KW-1185">Reference proteome</keyword>
<feature type="transmembrane region" description="Helical" evidence="1">
    <location>
        <begin position="108"/>
        <end position="133"/>
    </location>
</feature>